<evidence type="ECO:0000313" key="4">
    <source>
        <dbReference type="EMBL" id="VTR92731.1"/>
    </source>
</evidence>
<dbReference type="InterPro" id="IPR055170">
    <property type="entry name" value="GFO_IDH_MocA-like_dom"/>
</dbReference>
<dbReference type="PANTHER" id="PTHR43818:SF11">
    <property type="entry name" value="BCDNA.GH03377"/>
    <property type="match status" value="1"/>
</dbReference>
<dbReference type="Pfam" id="PF01408">
    <property type="entry name" value="GFO_IDH_MocA"/>
    <property type="match status" value="1"/>
</dbReference>
<dbReference type="InterPro" id="IPR050463">
    <property type="entry name" value="Gfo/Idh/MocA_oxidrdct_glycsds"/>
</dbReference>
<evidence type="ECO:0000256" key="1">
    <source>
        <dbReference type="ARBA" id="ARBA00023002"/>
    </source>
</evidence>
<dbReference type="RefSeq" id="WP_162667553.1">
    <property type="nucleotide sequence ID" value="NZ_LR593886.1"/>
</dbReference>
<dbReference type="Gene3D" id="3.40.50.720">
    <property type="entry name" value="NAD(P)-binding Rossmann-like Domain"/>
    <property type="match status" value="1"/>
</dbReference>
<dbReference type="Gene3D" id="3.30.360.10">
    <property type="entry name" value="Dihydrodipicolinate Reductase, domain 2"/>
    <property type="match status" value="1"/>
</dbReference>
<dbReference type="SUPFAM" id="SSF51735">
    <property type="entry name" value="NAD(P)-binding Rossmann-fold domains"/>
    <property type="match status" value="1"/>
</dbReference>
<sequence>MRVAIVGCGLIGGKRAKSIAALGHTVAGTADAVPERAAQLAKAYPGCAASAGWRELVARADIDAVVVATINDALAAITLGAVRAGKHVLVEKPAARSADELRPVAAAAKGAGVTVRVGFNHRFHPALRKARELVDAGACGPMMFVRGRYGHGGRVGYDREWRADPTLAGGGELLDQGVHLIDLTRWFLGDVASVSGFAGTFFWDMPAEDNGFVCLHHAGGQVGWLHASCSEWKNLFCLEIYGRTGKLQIDGLGGSYGVERLAYYRMLPQMGPPETTIWEYPGEDTSWNAEFRDFENAIAGTTGTGATLTDAIAALDVVAAVYQQSDRAKRAA</sequence>
<evidence type="ECO:0000259" key="2">
    <source>
        <dbReference type="Pfam" id="PF01408"/>
    </source>
</evidence>
<dbReference type="EMBL" id="LR593886">
    <property type="protein sequence ID" value="VTR92731.1"/>
    <property type="molecule type" value="Genomic_DNA"/>
</dbReference>
<dbReference type="PANTHER" id="PTHR43818">
    <property type="entry name" value="BCDNA.GH03377"/>
    <property type="match status" value="1"/>
</dbReference>
<evidence type="ECO:0008006" key="6">
    <source>
        <dbReference type="Google" id="ProtNLM"/>
    </source>
</evidence>
<dbReference type="GO" id="GO:0016491">
    <property type="term" value="F:oxidoreductase activity"/>
    <property type="evidence" value="ECO:0007669"/>
    <property type="project" value="UniProtKB-KW"/>
</dbReference>
<feature type="domain" description="Gfo/Idh/MocA-like oxidoreductase N-terminal" evidence="2">
    <location>
        <begin position="1"/>
        <end position="119"/>
    </location>
</feature>
<keyword evidence="5" id="KW-1185">Reference proteome</keyword>
<feature type="domain" description="GFO/IDH/MocA-like oxidoreductase" evidence="3">
    <location>
        <begin position="128"/>
        <end position="247"/>
    </location>
</feature>
<dbReference type="Proteomes" id="UP000464178">
    <property type="component" value="Chromosome"/>
</dbReference>
<proteinExistence type="predicted"/>
<evidence type="ECO:0000313" key="5">
    <source>
        <dbReference type="Proteomes" id="UP000464178"/>
    </source>
</evidence>
<dbReference type="AlphaFoldDB" id="A0A6P2CUR9"/>
<protein>
    <recommendedName>
        <fullName evidence="6">Gfo/Idh/MocA-like oxidoreductase N-terminal domain-containing protein</fullName>
    </recommendedName>
</protein>
<evidence type="ECO:0000259" key="3">
    <source>
        <dbReference type="Pfam" id="PF22725"/>
    </source>
</evidence>
<accession>A0A6P2CUR9</accession>
<dbReference type="KEGG" id="gms:SOIL9_49830"/>
<dbReference type="Pfam" id="PF22725">
    <property type="entry name" value="GFO_IDH_MocA_C3"/>
    <property type="match status" value="1"/>
</dbReference>
<name>A0A6P2CUR9_9BACT</name>
<dbReference type="GO" id="GO:0000166">
    <property type="term" value="F:nucleotide binding"/>
    <property type="evidence" value="ECO:0007669"/>
    <property type="project" value="InterPro"/>
</dbReference>
<gene>
    <name evidence="4" type="ORF">SOIL9_49830</name>
</gene>
<dbReference type="InterPro" id="IPR000683">
    <property type="entry name" value="Gfo/Idh/MocA-like_OxRdtase_N"/>
</dbReference>
<reference evidence="4 5" key="1">
    <citation type="submission" date="2019-05" db="EMBL/GenBank/DDBJ databases">
        <authorList>
            <consortium name="Science for Life Laboratories"/>
        </authorList>
    </citation>
    <scope>NUCLEOTIDE SEQUENCE [LARGE SCALE GENOMIC DNA]</scope>
    <source>
        <strain evidence="4">Soil9</strain>
    </source>
</reference>
<dbReference type="InterPro" id="IPR036291">
    <property type="entry name" value="NAD(P)-bd_dom_sf"/>
</dbReference>
<organism evidence="4 5">
    <name type="scientific">Gemmata massiliana</name>
    <dbReference type="NCBI Taxonomy" id="1210884"/>
    <lineage>
        <taxon>Bacteria</taxon>
        <taxon>Pseudomonadati</taxon>
        <taxon>Planctomycetota</taxon>
        <taxon>Planctomycetia</taxon>
        <taxon>Gemmatales</taxon>
        <taxon>Gemmataceae</taxon>
        <taxon>Gemmata</taxon>
    </lineage>
</organism>
<dbReference type="SUPFAM" id="SSF55347">
    <property type="entry name" value="Glyceraldehyde-3-phosphate dehydrogenase-like, C-terminal domain"/>
    <property type="match status" value="1"/>
</dbReference>
<keyword evidence="1" id="KW-0560">Oxidoreductase</keyword>